<reference evidence="2 3" key="1">
    <citation type="submission" date="2024-01" db="EMBL/GenBank/DDBJ databases">
        <title>The complete chloroplast genome sequence of Lithospermum erythrorhizon: insights into the phylogenetic relationship among Boraginaceae species and the maternal lineages of purple gromwells.</title>
        <authorList>
            <person name="Okada T."/>
            <person name="Watanabe K."/>
        </authorList>
    </citation>
    <scope>NUCLEOTIDE SEQUENCE [LARGE SCALE GENOMIC DNA]</scope>
</reference>
<keyword evidence="3" id="KW-1185">Reference proteome</keyword>
<proteinExistence type="predicted"/>
<gene>
    <name evidence="2" type="ORF">LIER_38875</name>
</gene>
<accession>A0AAV3Q8E3</accession>
<protein>
    <submittedName>
        <fullName evidence="2">Uncharacterized protein</fullName>
    </submittedName>
</protein>
<dbReference type="AlphaFoldDB" id="A0AAV3Q8E3"/>
<organism evidence="2 3">
    <name type="scientific">Lithospermum erythrorhizon</name>
    <name type="common">Purple gromwell</name>
    <name type="synonym">Lithospermum officinale var. erythrorhizon</name>
    <dbReference type="NCBI Taxonomy" id="34254"/>
    <lineage>
        <taxon>Eukaryota</taxon>
        <taxon>Viridiplantae</taxon>
        <taxon>Streptophyta</taxon>
        <taxon>Embryophyta</taxon>
        <taxon>Tracheophyta</taxon>
        <taxon>Spermatophyta</taxon>
        <taxon>Magnoliopsida</taxon>
        <taxon>eudicotyledons</taxon>
        <taxon>Gunneridae</taxon>
        <taxon>Pentapetalae</taxon>
        <taxon>asterids</taxon>
        <taxon>lamiids</taxon>
        <taxon>Boraginales</taxon>
        <taxon>Boraginaceae</taxon>
        <taxon>Boraginoideae</taxon>
        <taxon>Lithospermeae</taxon>
        <taxon>Lithospermum</taxon>
    </lineage>
</organism>
<comment type="caution">
    <text evidence="2">The sequence shown here is derived from an EMBL/GenBank/DDBJ whole genome shotgun (WGS) entry which is preliminary data.</text>
</comment>
<sequence>MKGSYAPEASTAPKKSKKILKVPVPEAAPPAPEALVEAFGPPSPRAQDPITIVIPDRVSPPLGKSSTSSILPPSTIAPSDSASGFEGHWISTPYTLPSGITVTEETISKVKSSTASLLMKNCVLRKDVEGIMICASPEELHDTFSHFLLRATECACLWLVSEMERSQGLLGQIC</sequence>
<evidence type="ECO:0000313" key="2">
    <source>
        <dbReference type="EMBL" id="GAA0159478.1"/>
    </source>
</evidence>
<dbReference type="Proteomes" id="UP001454036">
    <property type="component" value="Unassembled WGS sequence"/>
</dbReference>
<evidence type="ECO:0000313" key="3">
    <source>
        <dbReference type="Proteomes" id="UP001454036"/>
    </source>
</evidence>
<dbReference type="EMBL" id="BAABME010020132">
    <property type="protein sequence ID" value="GAA0159478.1"/>
    <property type="molecule type" value="Genomic_DNA"/>
</dbReference>
<name>A0AAV3Q8E3_LITER</name>
<evidence type="ECO:0000256" key="1">
    <source>
        <dbReference type="SAM" id="MobiDB-lite"/>
    </source>
</evidence>
<feature type="region of interest" description="Disordered" evidence="1">
    <location>
        <begin position="1"/>
        <end position="24"/>
    </location>
</feature>